<dbReference type="InterPro" id="IPR013216">
    <property type="entry name" value="Methyltransf_11"/>
</dbReference>
<dbReference type="EMBL" id="JABENB010000001">
    <property type="protein sequence ID" value="NNG39104.1"/>
    <property type="molecule type" value="Genomic_DNA"/>
</dbReference>
<dbReference type="Proteomes" id="UP000557772">
    <property type="component" value="Unassembled WGS sequence"/>
</dbReference>
<reference evidence="5 6" key="1">
    <citation type="submission" date="2020-05" db="EMBL/GenBank/DDBJ databases">
        <title>Flexivirga sp. ID2601S isolated from air conditioner.</title>
        <authorList>
            <person name="Kim D.H."/>
        </authorList>
    </citation>
    <scope>NUCLEOTIDE SEQUENCE [LARGE SCALE GENOMIC DNA]</scope>
    <source>
        <strain evidence="5 6">ID2601S</strain>
    </source>
</reference>
<dbReference type="Pfam" id="PF08241">
    <property type="entry name" value="Methyltransf_11"/>
    <property type="match status" value="1"/>
</dbReference>
<organism evidence="5 6">
    <name type="scientific">Flexivirga aerilata</name>
    <dbReference type="NCBI Taxonomy" id="1656889"/>
    <lineage>
        <taxon>Bacteria</taxon>
        <taxon>Bacillati</taxon>
        <taxon>Actinomycetota</taxon>
        <taxon>Actinomycetes</taxon>
        <taxon>Micrococcales</taxon>
        <taxon>Dermacoccaceae</taxon>
        <taxon>Flexivirga</taxon>
    </lineage>
</organism>
<dbReference type="AlphaFoldDB" id="A0A849AE03"/>
<keyword evidence="6" id="KW-1185">Reference proteome</keyword>
<dbReference type="PANTHER" id="PTHR44942:SF4">
    <property type="entry name" value="METHYLTRANSFERASE TYPE 11 DOMAIN-CONTAINING PROTEIN"/>
    <property type="match status" value="1"/>
</dbReference>
<comment type="caution">
    <text evidence="5">The sequence shown here is derived from an EMBL/GenBank/DDBJ whole genome shotgun (WGS) entry which is preliminary data.</text>
</comment>
<dbReference type="Gene3D" id="3.40.50.150">
    <property type="entry name" value="Vaccinia Virus protein VP39"/>
    <property type="match status" value="1"/>
</dbReference>
<gene>
    <name evidence="5" type="ORF">HJ588_07425</name>
</gene>
<evidence type="ECO:0000256" key="2">
    <source>
        <dbReference type="ARBA" id="ARBA00022603"/>
    </source>
</evidence>
<dbReference type="CDD" id="cd02440">
    <property type="entry name" value="AdoMet_MTases"/>
    <property type="match status" value="1"/>
</dbReference>
<proteinExistence type="inferred from homology"/>
<evidence type="ECO:0000313" key="5">
    <source>
        <dbReference type="EMBL" id="NNG39104.1"/>
    </source>
</evidence>
<keyword evidence="3 5" id="KW-0808">Transferase</keyword>
<feature type="domain" description="Methyltransferase type 11" evidence="4">
    <location>
        <begin position="50"/>
        <end position="141"/>
    </location>
</feature>
<sequence>MVIRAISGSRHGAWAANALRRMNDRHPWSHNDVFHTWITTQLPDHRADALDVGCGRGELLAVLAERFERVHGTDADAEMRRVSAARCAGLPNVTVDATQLDDMPAESADLVTMIAVLHHLDLRTALLQVHEILRPAGRFACVGLARPETFNDHAWEVASMVTNPIIGFAQHPWAAPEPPDREPFPVRDPQVTFGELRSALADVMPGAQLRHRLGFRHTIAWSKPG</sequence>
<dbReference type="GO" id="GO:0008757">
    <property type="term" value="F:S-adenosylmethionine-dependent methyltransferase activity"/>
    <property type="evidence" value="ECO:0007669"/>
    <property type="project" value="InterPro"/>
</dbReference>
<evidence type="ECO:0000256" key="3">
    <source>
        <dbReference type="ARBA" id="ARBA00022679"/>
    </source>
</evidence>
<keyword evidence="2 5" id="KW-0489">Methyltransferase</keyword>
<protein>
    <submittedName>
        <fullName evidence="5">Class I SAM-dependent methyltransferase</fullName>
    </submittedName>
</protein>
<evidence type="ECO:0000313" key="6">
    <source>
        <dbReference type="Proteomes" id="UP000557772"/>
    </source>
</evidence>
<evidence type="ECO:0000256" key="1">
    <source>
        <dbReference type="ARBA" id="ARBA00008361"/>
    </source>
</evidence>
<dbReference type="PANTHER" id="PTHR44942">
    <property type="entry name" value="METHYLTRANSF_11 DOMAIN-CONTAINING PROTEIN"/>
    <property type="match status" value="1"/>
</dbReference>
<dbReference type="GO" id="GO:0032259">
    <property type="term" value="P:methylation"/>
    <property type="evidence" value="ECO:0007669"/>
    <property type="project" value="UniProtKB-KW"/>
</dbReference>
<evidence type="ECO:0000259" key="4">
    <source>
        <dbReference type="Pfam" id="PF08241"/>
    </source>
</evidence>
<dbReference type="SUPFAM" id="SSF53335">
    <property type="entry name" value="S-adenosyl-L-methionine-dependent methyltransferases"/>
    <property type="match status" value="1"/>
</dbReference>
<comment type="similarity">
    <text evidence="1">Belongs to the methyltransferase superfamily.</text>
</comment>
<dbReference type="InterPro" id="IPR051052">
    <property type="entry name" value="Diverse_substrate_MTase"/>
</dbReference>
<accession>A0A849AE03</accession>
<dbReference type="InterPro" id="IPR029063">
    <property type="entry name" value="SAM-dependent_MTases_sf"/>
</dbReference>
<name>A0A849AE03_9MICO</name>